<evidence type="ECO:0000313" key="2">
    <source>
        <dbReference type="Proteomes" id="UP001234297"/>
    </source>
</evidence>
<keyword evidence="2" id="KW-1185">Reference proteome</keyword>
<dbReference type="EMBL" id="CM056815">
    <property type="protein sequence ID" value="KAJ8629623.1"/>
    <property type="molecule type" value="Genomic_DNA"/>
</dbReference>
<evidence type="ECO:0000313" key="1">
    <source>
        <dbReference type="EMBL" id="KAJ8629623.1"/>
    </source>
</evidence>
<accession>A0ACC2L991</accession>
<reference evidence="1 2" key="1">
    <citation type="journal article" date="2022" name="Hortic Res">
        <title>A haplotype resolved chromosomal level avocado genome allows analysis of novel avocado genes.</title>
        <authorList>
            <person name="Nath O."/>
            <person name="Fletcher S.J."/>
            <person name="Hayward A."/>
            <person name="Shaw L.M."/>
            <person name="Masouleh A.K."/>
            <person name="Furtado A."/>
            <person name="Henry R.J."/>
            <person name="Mitter N."/>
        </authorList>
    </citation>
    <scope>NUCLEOTIDE SEQUENCE [LARGE SCALE GENOMIC DNA]</scope>
    <source>
        <strain evidence="2">cv. Hass</strain>
    </source>
</reference>
<organism evidence="1 2">
    <name type="scientific">Persea americana</name>
    <name type="common">Avocado</name>
    <dbReference type="NCBI Taxonomy" id="3435"/>
    <lineage>
        <taxon>Eukaryota</taxon>
        <taxon>Viridiplantae</taxon>
        <taxon>Streptophyta</taxon>
        <taxon>Embryophyta</taxon>
        <taxon>Tracheophyta</taxon>
        <taxon>Spermatophyta</taxon>
        <taxon>Magnoliopsida</taxon>
        <taxon>Magnoliidae</taxon>
        <taxon>Laurales</taxon>
        <taxon>Lauraceae</taxon>
        <taxon>Persea</taxon>
    </lineage>
</organism>
<name>A0ACC2L991_PERAE</name>
<comment type="caution">
    <text evidence="1">The sequence shown here is derived from an EMBL/GenBank/DDBJ whole genome shotgun (WGS) entry which is preliminary data.</text>
</comment>
<dbReference type="Proteomes" id="UP001234297">
    <property type="component" value="Chromosome 7"/>
</dbReference>
<gene>
    <name evidence="1" type="ORF">MRB53_022946</name>
</gene>
<protein>
    <submittedName>
        <fullName evidence="1">Uncharacterized protein</fullName>
    </submittedName>
</protein>
<proteinExistence type="predicted"/>
<sequence length="68" mass="8170">MDFFRALLGFSPPNVFLNERGKIEERRGRRYSSLRGGWATEVEENMQQHLQIWNHYQIGCSRKKGWTR</sequence>